<name>I2GV35_HENB6</name>
<feature type="compositionally biased region" description="Acidic residues" evidence="1">
    <location>
        <begin position="191"/>
        <end position="200"/>
    </location>
</feature>
<feature type="compositionally biased region" description="Low complexity" evidence="1">
    <location>
        <begin position="456"/>
        <end position="469"/>
    </location>
</feature>
<keyword evidence="3" id="KW-1185">Reference proteome</keyword>
<dbReference type="eggNOG" id="ENOG502QR2V">
    <property type="taxonomic scope" value="Eukaryota"/>
</dbReference>
<dbReference type="PANTHER" id="PTHR22794:SF2">
    <property type="entry name" value="THAP DOMAIN-CONTAINING PROTEIN 11"/>
    <property type="match status" value="1"/>
</dbReference>
<feature type="compositionally biased region" description="Polar residues" evidence="1">
    <location>
        <begin position="342"/>
        <end position="356"/>
    </location>
</feature>
<feature type="region of interest" description="Disordered" evidence="1">
    <location>
        <begin position="117"/>
        <end position="158"/>
    </location>
</feature>
<feature type="compositionally biased region" description="Polar residues" evidence="1">
    <location>
        <begin position="130"/>
        <end position="153"/>
    </location>
</feature>
<dbReference type="STRING" id="1071380.I2GV35"/>
<feature type="compositionally biased region" description="Basic residues" evidence="1">
    <location>
        <begin position="205"/>
        <end position="221"/>
    </location>
</feature>
<evidence type="ECO:0000313" key="3">
    <source>
        <dbReference type="Proteomes" id="UP000002866"/>
    </source>
</evidence>
<dbReference type="OMA" id="RISHEYT"/>
<dbReference type="EMBL" id="HE806316">
    <property type="protein sequence ID" value="CCH57987.1"/>
    <property type="molecule type" value="Genomic_DNA"/>
</dbReference>
<feature type="compositionally biased region" description="Polar residues" evidence="1">
    <location>
        <begin position="14"/>
        <end position="34"/>
    </location>
</feature>
<reference evidence="2 3" key="1">
    <citation type="journal article" date="2011" name="Proc. Natl. Acad. Sci. U.S.A.">
        <title>Evolutionary erosion of yeast sex chromosomes by mating-type switching accidents.</title>
        <authorList>
            <person name="Gordon J.L."/>
            <person name="Armisen D."/>
            <person name="Proux-Wera E."/>
            <person name="Oheigeartaigh S.S."/>
            <person name="Byrne K.P."/>
            <person name="Wolfe K.H."/>
        </authorList>
    </citation>
    <scope>NUCLEOTIDE SEQUENCE [LARGE SCALE GENOMIC DNA]</scope>
    <source>
        <strain evidence="3">ATCC 34711 / CBS 6284 / DSM 70876 / NBRC 10599 / NRRL Y-10934 / UCD 77-7</strain>
    </source>
</reference>
<dbReference type="OrthoDB" id="5430106at2759"/>
<dbReference type="InParanoid" id="I2GV35"/>
<feature type="compositionally biased region" description="Polar residues" evidence="1">
    <location>
        <begin position="43"/>
        <end position="69"/>
    </location>
</feature>
<sequence>MGGHRGRTLRTEFEFSTGTNSTEKGQNANTNLTASHVGRHPRQFSTRSRAKSTASFKGLHRNSQTHETVGSSNLSGGNTGSDQQESTRYGSFKKSKSSDFIARKRTVSGLSMTALNRTRTHYSGEPHGKSSPTTHLRTAHSVTSTGLNCSTTPVGLKPRRTKSTHSIVYMKYSEEDGDNNSNNPSITDEEVEYFTEEEEDSKERTHSKKHDVIKRPITPKKTHSEPPVGINELEQKAQLDSQKLSYKAPSDLLNPSKTSEENTNNIKTTVAAFNENAGNESNDKIEPNLQKNINKSENETEAKQAITDEINGEKLKWTEERNKKNDHDKDNKDINTHEDLNDNYSRKMNSSTSETVVPNLDGSVDDDRLDGSDQIEQGNIHSIAHDGGHSLVRHSTSSLRMNGLEEGIISGQKKADSNGIIEPKSKNSKKLTIRTDNTINHNNLIATTQSNGNTIISNYNNSTNNDGYNIQGPPSSNDEKYIPSMILSQSTGVERRFENPPSITNSLNKNFNNLDDTRSIVKEISNKDNNKLDTDSNTNRNMQNQNITISENNKFKTISKQDNFKTQQRGQVNQNSSNYISKNDLNKTTLSEKAGNVDLSRQTNNISTRESLFAGPNKLDKAADQSIKKKEDSILQKEHNRSSLISTGNSAQKSTSFNNFTQFLKEDLENDGDSRTQKKLWLQRESSILDLTAQNNDSTSLFTATNIEVKREFERISHEYTNIRRFDNPLKEGISRLTANEKIYLGKSNTDVKSQGFRSNLFSGFNNQTKRTDDFFNNSELAQLNRILSSIWKEETINFQSQSNPLEKGSIPNQGQHMAQHNRTSMRGILGQNSGMHNQRSINSIQPTTRAVNRRIENQFSSKHTTNL</sequence>
<dbReference type="KEGG" id="tbl:TBLA_0A01860"/>
<dbReference type="PANTHER" id="PTHR22794">
    <property type="entry name" value="THAP DOMAIN PROTEIN 11"/>
    <property type="match status" value="1"/>
</dbReference>
<feature type="region of interest" description="Disordered" evidence="1">
    <location>
        <begin position="829"/>
        <end position="850"/>
    </location>
</feature>
<feature type="region of interest" description="Disordered" evidence="1">
    <location>
        <begin position="456"/>
        <end position="480"/>
    </location>
</feature>
<feature type="region of interest" description="Disordered" evidence="1">
    <location>
        <begin position="295"/>
        <end position="373"/>
    </location>
</feature>
<dbReference type="HOGENOM" id="CLU_023420_0_0_1"/>
<dbReference type="Pfam" id="PF10452">
    <property type="entry name" value="TCO89"/>
    <property type="match status" value="1"/>
</dbReference>
<dbReference type="InterPro" id="IPR018857">
    <property type="entry name" value="TORC1_cplx_su_TCO89"/>
</dbReference>
<dbReference type="RefSeq" id="XP_004177506.1">
    <property type="nucleotide sequence ID" value="XM_004177458.1"/>
</dbReference>
<accession>I2GV35</accession>
<protein>
    <submittedName>
        <fullName evidence="2">Uncharacterized protein</fullName>
    </submittedName>
</protein>
<feature type="region of interest" description="Disordered" evidence="1">
    <location>
        <begin position="1"/>
        <end position="98"/>
    </location>
</feature>
<evidence type="ECO:0000313" key="2">
    <source>
        <dbReference type="EMBL" id="CCH57987.1"/>
    </source>
</evidence>
<dbReference type="GeneID" id="14493736"/>
<evidence type="ECO:0000256" key="1">
    <source>
        <dbReference type="SAM" id="MobiDB-lite"/>
    </source>
</evidence>
<proteinExistence type="predicted"/>
<feature type="region of interest" description="Disordered" evidence="1">
    <location>
        <begin position="191"/>
        <end position="229"/>
    </location>
</feature>
<dbReference type="AlphaFoldDB" id="I2GV35"/>
<gene>
    <name evidence="2" type="primary">TBLA0A01860</name>
    <name evidence="2" type="ORF">TBLA_0A01860</name>
</gene>
<dbReference type="Proteomes" id="UP000002866">
    <property type="component" value="Chromosome 1"/>
</dbReference>
<dbReference type="GO" id="GO:0031929">
    <property type="term" value="P:TOR signaling"/>
    <property type="evidence" value="ECO:0007669"/>
    <property type="project" value="InterPro"/>
</dbReference>
<organism evidence="2 3">
    <name type="scientific">Henningerozyma blattae (strain ATCC 34711 / CBS 6284 / DSM 70876 / NBRC 10599 / NRRL Y-10934 / UCD 77-7)</name>
    <name type="common">Yeast</name>
    <name type="synonym">Tetrapisispora blattae</name>
    <dbReference type="NCBI Taxonomy" id="1071380"/>
    <lineage>
        <taxon>Eukaryota</taxon>
        <taxon>Fungi</taxon>
        <taxon>Dikarya</taxon>
        <taxon>Ascomycota</taxon>
        <taxon>Saccharomycotina</taxon>
        <taxon>Saccharomycetes</taxon>
        <taxon>Saccharomycetales</taxon>
        <taxon>Saccharomycetaceae</taxon>
        <taxon>Henningerozyma</taxon>
    </lineage>
</organism>
<dbReference type="GO" id="GO:0000329">
    <property type="term" value="C:fungal-type vacuole membrane"/>
    <property type="evidence" value="ECO:0007669"/>
    <property type="project" value="TreeGrafter"/>
</dbReference>
<dbReference type="GO" id="GO:0031931">
    <property type="term" value="C:TORC1 complex"/>
    <property type="evidence" value="ECO:0007669"/>
    <property type="project" value="InterPro"/>
</dbReference>
<dbReference type="FunCoup" id="I2GV35">
    <property type="interactions" value="170"/>
</dbReference>
<feature type="compositionally biased region" description="Basic and acidic residues" evidence="1">
    <location>
        <begin position="311"/>
        <end position="340"/>
    </location>
</feature>